<evidence type="ECO:0000313" key="2">
    <source>
        <dbReference type="EMBL" id="KAJ0205909.1"/>
    </source>
</evidence>
<feature type="compositionally biased region" description="Low complexity" evidence="1">
    <location>
        <begin position="1"/>
        <end position="17"/>
    </location>
</feature>
<evidence type="ECO:0000313" key="3">
    <source>
        <dbReference type="Proteomes" id="UP000235145"/>
    </source>
</evidence>
<name>A0A9R1XD21_LACSA</name>
<protein>
    <submittedName>
        <fullName evidence="2">Uncharacterized protein</fullName>
    </submittedName>
</protein>
<feature type="region of interest" description="Disordered" evidence="1">
    <location>
        <begin position="1"/>
        <end position="23"/>
    </location>
</feature>
<accession>A0A9R1XD21</accession>
<proteinExistence type="predicted"/>
<comment type="caution">
    <text evidence="2">The sequence shown here is derived from an EMBL/GenBank/DDBJ whole genome shotgun (WGS) entry which is preliminary data.</text>
</comment>
<evidence type="ECO:0000256" key="1">
    <source>
        <dbReference type="SAM" id="MobiDB-lite"/>
    </source>
</evidence>
<keyword evidence="3" id="KW-1185">Reference proteome</keyword>
<dbReference type="EMBL" id="NBSK02000005">
    <property type="protein sequence ID" value="KAJ0205909.1"/>
    <property type="molecule type" value="Genomic_DNA"/>
</dbReference>
<dbReference type="Proteomes" id="UP000235145">
    <property type="component" value="Unassembled WGS sequence"/>
</dbReference>
<gene>
    <name evidence="2" type="ORF">LSAT_V11C500235720</name>
</gene>
<dbReference type="AlphaFoldDB" id="A0A9R1XD21"/>
<sequence length="83" mass="9470">MVPQTTETRPTRQTSTSSADPLQPHTYSLFLTVLGMHRKRQPGFCEVHEVRTTTTFPQKQSTIFEARNSRIVLVNFIGFTTKS</sequence>
<organism evidence="2 3">
    <name type="scientific">Lactuca sativa</name>
    <name type="common">Garden lettuce</name>
    <dbReference type="NCBI Taxonomy" id="4236"/>
    <lineage>
        <taxon>Eukaryota</taxon>
        <taxon>Viridiplantae</taxon>
        <taxon>Streptophyta</taxon>
        <taxon>Embryophyta</taxon>
        <taxon>Tracheophyta</taxon>
        <taxon>Spermatophyta</taxon>
        <taxon>Magnoliopsida</taxon>
        <taxon>eudicotyledons</taxon>
        <taxon>Gunneridae</taxon>
        <taxon>Pentapetalae</taxon>
        <taxon>asterids</taxon>
        <taxon>campanulids</taxon>
        <taxon>Asterales</taxon>
        <taxon>Asteraceae</taxon>
        <taxon>Cichorioideae</taxon>
        <taxon>Cichorieae</taxon>
        <taxon>Lactucinae</taxon>
        <taxon>Lactuca</taxon>
    </lineage>
</organism>
<reference evidence="2 3" key="1">
    <citation type="journal article" date="2017" name="Nat. Commun.">
        <title>Genome assembly with in vitro proximity ligation data and whole-genome triplication in lettuce.</title>
        <authorList>
            <person name="Reyes-Chin-Wo S."/>
            <person name="Wang Z."/>
            <person name="Yang X."/>
            <person name="Kozik A."/>
            <person name="Arikit S."/>
            <person name="Song C."/>
            <person name="Xia L."/>
            <person name="Froenicke L."/>
            <person name="Lavelle D.O."/>
            <person name="Truco M.J."/>
            <person name="Xia R."/>
            <person name="Zhu S."/>
            <person name="Xu C."/>
            <person name="Xu H."/>
            <person name="Xu X."/>
            <person name="Cox K."/>
            <person name="Korf I."/>
            <person name="Meyers B.C."/>
            <person name="Michelmore R.W."/>
        </authorList>
    </citation>
    <scope>NUCLEOTIDE SEQUENCE [LARGE SCALE GENOMIC DNA]</scope>
    <source>
        <strain evidence="3">cv. Salinas</strain>
        <tissue evidence="2">Seedlings</tissue>
    </source>
</reference>